<evidence type="ECO:0000256" key="7">
    <source>
        <dbReference type="ARBA" id="ARBA00023224"/>
    </source>
</evidence>
<evidence type="ECO:0000256" key="1">
    <source>
        <dbReference type="ARBA" id="ARBA00004141"/>
    </source>
</evidence>
<dbReference type="Proteomes" id="UP000314986">
    <property type="component" value="Unassembled WGS sequence"/>
</dbReference>
<sequence length="284" mass="32302">MGDDSNSNGTSCDSIQVGSEVVLITLYSIVLLGGTVGAIIMTWKMKSVQKSVTSTAMVNLIFIHTLFLLTIPFRISYYALHEWKFGPMFCKLSSSMIHAHMYLAFVFYVIIVVIRMISFFKQKETVQFYQPWHASAGSLVIWFLVLLGVLPPFLLLYGKTFDYKAEKCFEFQAEMADPLVKVVNYFVVISVLMIIVALLTIQVGIIIKLLAQHAVRQQQQFGAQMKTIIFMLVMIVCFTPYLMFRLYYINKAANEKCLHIVNECFLALTAMSCFDVLTFLIPAH</sequence>
<comment type="subcellular location">
    <subcellularLocation>
        <location evidence="1">Membrane</location>
        <topology evidence="1">Multi-pass membrane protein</topology>
    </subcellularLocation>
</comment>
<evidence type="ECO:0000256" key="5">
    <source>
        <dbReference type="ARBA" id="ARBA00023136"/>
    </source>
</evidence>
<feature type="transmembrane region" description="Helical" evidence="8">
    <location>
        <begin position="132"/>
        <end position="154"/>
    </location>
</feature>
<reference evidence="11" key="1">
    <citation type="journal article" date="2006" name="Science">
        <title>Ancient noncoding elements conserved in the human genome.</title>
        <authorList>
            <person name="Venkatesh B."/>
            <person name="Kirkness E.F."/>
            <person name="Loh Y.H."/>
            <person name="Halpern A.L."/>
            <person name="Lee A.P."/>
            <person name="Johnson J."/>
            <person name="Dandona N."/>
            <person name="Viswanathan L.D."/>
            <person name="Tay A."/>
            <person name="Venter J.C."/>
            <person name="Strausberg R.L."/>
            <person name="Brenner S."/>
        </authorList>
    </citation>
    <scope>NUCLEOTIDE SEQUENCE [LARGE SCALE GENOMIC DNA]</scope>
</reference>
<feature type="transmembrane region" description="Helical" evidence="8">
    <location>
        <begin position="21"/>
        <end position="43"/>
    </location>
</feature>
<dbReference type="SUPFAM" id="SSF81321">
    <property type="entry name" value="Family A G protein-coupled receptor-like"/>
    <property type="match status" value="1"/>
</dbReference>
<evidence type="ECO:0000256" key="3">
    <source>
        <dbReference type="ARBA" id="ARBA00022989"/>
    </source>
</evidence>
<keyword evidence="5 8" id="KW-0472">Membrane</keyword>
<evidence type="ECO:0000259" key="9">
    <source>
        <dbReference type="PROSITE" id="PS50262"/>
    </source>
</evidence>
<dbReference type="PROSITE" id="PS50262">
    <property type="entry name" value="G_PROTEIN_RECEP_F1_2"/>
    <property type="match status" value="1"/>
</dbReference>
<evidence type="ECO:0000256" key="6">
    <source>
        <dbReference type="ARBA" id="ARBA00023170"/>
    </source>
</evidence>
<evidence type="ECO:0000256" key="2">
    <source>
        <dbReference type="ARBA" id="ARBA00022692"/>
    </source>
</evidence>
<keyword evidence="4" id="KW-0297">G-protein coupled receptor</keyword>
<evidence type="ECO:0000256" key="8">
    <source>
        <dbReference type="SAM" id="Phobius"/>
    </source>
</evidence>
<dbReference type="GeneTree" id="ENSGT01030000234518"/>
<dbReference type="PANTHER" id="PTHR24237">
    <property type="entry name" value="G-PROTEIN COUPLED RECEPTOR"/>
    <property type="match status" value="1"/>
</dbReference>
<feature type="transmembrane region" description="Helical" evidence="8">
    <location>
        <begin position="55"/>
        <end position="79"/>
    </location>
</feature>
<reference evidence="11" key="2">
    <citation type="journal article" date="2007" name="PLoS Biol.">
        <title>Survey sequencing and comparative analysis of the elephant shark (Callorhinchus milii) genome.</title>
        <authorList>
            <person name="Venkatesh B."/>
            <person name="Kirkness E.F."/>
            <person name="Loh Y.H."/>
            <person name="Halpern A.L."/>
            <person name="Lee A.P."/>
            <person name="Johnson J."/>
            <person name="Dandona N."/>
            <person name="Viswanathan L.D."/>
            <person name="Tay A."/>
            <person name="Venter J.C."/>
            <person name="Strausberg R.L."/>
            <person name="Brenner S."/>
        </authorList>
    </citation>
    <scope>NUCLEOTIDE SEQUENCE [LARGE SCALE GENOMIC DNA]</scope>
</reference>
<feature type="transmembrane region" description="Helical" evidence="8">
    <location>
        <begin position="99"/>
        <end position="120"/>
    </location>
</feature>
<keyword evidence="3 8" id="KW-1133">Transmembrane helix</keyword>
<feature type="domain" description="G-protein coupled receptors family 1 profile" evidence="9">
    <location>
        <begin position="34"/>
        <end position="247"/>
    </location>
</feature>
<proteinExistence type="predicted"/>
<evidence type="ECO:0000256" key="4">
    <source>
        <dbReference type="ARBA" id="ARBA00023040"/>
    </source>
</evidence>
<protein>
    <submittedName>
        <fullName evidence="10">G protein-coupled receptor 141</fullName>
    </submittedName>
</protein>
<dbReference type="GO" id="GO:0016020">
    <property type="term" value="C:membrane"/>
    <property type="evidence" value="ECO:0007669"/>
    <property type="project" value="UniProtKB-SubCell"/>
</dbReference>
<dbReference type="GO" id="GO:0004930">
    <property type="term" value="F:G protein-coupled receptor activity"/>
    <property type="evidence" value="ECO:0007669"/>
    <property type="project" value="UniProtKB-KW"/>
</dbReference>
<feature type="transmembrane region" description="Helical" evidence="8">
    <location>
        <begin position="260"/>
        <end position="281"/>
    </location>
</feature>
<reference evidence="10" key="5">
    <citation type="submission" date="2025-09" db="UniProtKB">
        <authorList>
            <consortium name="Ensembl"/>
        </authorList>
    </citation>
    <scope>IDENTIFICATION</scope>
</reference>
<gene>
    <name evidence="10" type="primary">LOC103183403</name>
</gene>
<dbReference type="PANTHER" id="PTHR24237:SF35">
    <property type="entry name" value="G-PROTEIN COUPLED RECEPTOR 141-RELATED"/>
    <property type="match status" value="1"/>
</dbReference>
<dbReference type="Gene3D" id="1.20.1070.10">
    <property type="entry name" value="Rhodopsin 7-helix transmembrane proteins"/>
    <property type="match status" value="1"/>
</dbReference>
<dbReference type="Ensembl" id="ENSCMIT00000035924.1">
    <property type="protein sequence ID" value="ENSCMIP00000035398.1"/>
    <property type="gene ID" value="ENSCMIG00000014977.1"/>
</dbReference>
<keyword evidence="11" id="KW-1185">Reference proteome</keyword>
<keyword evidence="7" id="KW-0807">Transducer</keyword>
<dbReference type="InterPro" id="IPR017452">
    <property type="entry name" value="GPCR_Rhodpsn_7TM"/>
</dbReference>
<dbReference type="GO" id="GO:0008142">
    <property type="term" value="F:oxysterol binding"/>
    <property type="evidence" value="ECO:0007669"/>
    <property type="project" value="InterPro"/>
</dbReference>
<evidence type="ECO:0000313" key="10">
    <source>
        <dbReference type="Ensembl" id="ENSCMIP00000035398.1"/>
    </source>
</evidence>
<dbReference type="AlphaFoldDB" id="A0A4W3JBD7"/>
<dbReference type="Pfam" id="PF00001">
    <property type="entry name" value="7tm_1"/>
    <property type="match status" value="1"/>
</dbReference>
<keyword evidence="2 8" id="KW-0812">Transmembrane</keyword>
<dbReference type="STRING" id="7868.ENSCMIP00000035398"/>
<dbReference type="InParanoid" id="A0A4W3JBD7"/>
<dbReference type="InterPro" id="IPR047160">
    <property type="entry name" value="GP183-like"/>
</dbReference>
<keyword evidence="6" id="KW-0675">Receptor</keyword>
<accession>A0A4W3JBD7</accession>
<reference evidence="10" key="4">
    <citation type="submission" date="2025-08" db="UniProtKB">
        <authorList>
            <consortium name="Ensembl"/>
        </authorList>
    </citation>
    <scope>IDENTIFICATION</scope>
</reference>
<feature type="transmembrane region" description="Helical" evidence="8">
    <location>
        <begin position="185"/>
        <end position="207"/>
    </location>
</feature>
<dbReference type="InterPro" id="IPR000276">
    <property type="entry name" value="GPCR_Rhodpsn"/>
</dbReference>
<organism evidence="10 11">
    <name type="scientific">Callorhinchus milii</name>
    <name type="common">Ghost shark</name>
    <dbReference type="NCBI Taxonomy" id="7868"/>
    <lineage>
        <taxon>Eukaryota</taxon>
        <taxon>Metazoa</taxon>
        <taxon>Chordata</taxon>
        <taxon>Craniata</taxon>
        <taxon>Vertebrata</taxon>
        <taxon>Chondrichthyes</taxon>
        <taxon>Holocephali</taxon>
        <taxon>Chimaeriformes</taxon>
        <taxon>Callorhinchidae</taxon>
        <taxon>Callorhinchus</taxon>
    </lineage>
</organism>
<evidence type="ECO:0000313" key="11">
    <source>
        <dbReference type="Proteomes" id="UP000314986"/>
    </source>
</evidence>
<name>A0A4W3JBD7_CALMI</name>
<dbReference type="OMA" id="FRIYYLY"/>
<reference evidence="11" key="3">
    <citation type="journal article" date="2014" name="Nature">
        <title>Elephant shark genome provides unique insights into gnathostome evolution.</title>
        <authorList>
            <consortium name="International Elephant Shark Genome Sequencing Consortium"/>
            <person name="Venkatesh B."/>
            <person name="Lee A.P."/>
            <person name="Ravi V."/>
            <person name="Maurya A.K."/>
            <person name="Lian M.M."/>
            <person name="Swann J.B."/>
            <person name="Ohta Y."/>
            <person name="Flajnik M.F."/>
            <person name="Sutoh Y."/>
            <person name="Kasahara M."/>
            <person name="Hoon S."/>
            <person name="Gangu V."/>
            <person name="Roy S.W."/>
            <person name="Irimia M."/>
            <person name="Korzh V."/>
            <person name="Kondrychyn I."/>
            <person name="Lim Z.W."/>
            <person name="Tay B.H."/>
            <person name="Tohari S."/>
            <person name="Kong K.W."/>
            <person name="Ho S."/>
            <person name="Lorente-Galdos B."/>
            <person name="Quilez J."/>
            <person name="Marques-Bonet T."/>
            <person name="Raney B.J."/>
            <person name="Ingham P.W."/>
            <person name="Tay A."/>
            <person name="Hillier L.W."/>
            <person name="Minx P."/>
            <person name="Boehm T."/>
            <person name="Wilson R.K."/>
            <person name="Brenner S."/>
            <person name="Warren W.C."/>
        </authorList>
    </citation>
    <scope>NUCLEOTIDE SEQUENCE [LARGE SCALE GENOMIC DNA]</scope>
</reference>
<feature type="transmembrane region" description="Helical" evidence="8">
    <location>
        <begin position="228"/>
        <end position="248"/>
    </location>
</feature>